<keyword evidence="2" id="KW-0808">Transferase</keyword>
<organism evidence="2 3">
    <name type="scientific">Celerinatantimonas yamalensis</name>
    <dbReference type="NCBI Taxonomy" id="559956"/>
    <lineage>
        <taxon>Bacteria</taxon>
        <taxon>Pseudomonadati</taxon>
        <taxon>Pseudomonadota</taxon>
        <taxon>Gammaproteobacteria</taxon>
        <taxon>Celerinatantimonadaceae</taxon>
        <taxon>Celerinatantimonas</taxon>
    </lineage>
</organism>
<evidence type="ECO:0000313" key="2">
    <source>
        <dbReference type="EMBL" id="MFM2483827.1"/>
    </source>
</evidence>
<keyword evidence="3" id="KW-1185">Reference proteome</keyword>
<dbReference type="PANTHER" id="PTHR34383">
    <property type="entry name" value="POLYPHOSPHATE:AMP PHOSPHOTRANSFERASE-RELATED"/>
    <property type="match status" value="1"/>
</dbReference>
<dbReference type="NCBIfam" id="TIGR03708">
    <property type="entry name" value="poly_P_AMP_trns"/>
    <property type="match status" value="1"/>
</dbReference>
<feature type="domain" description="Polyphosphate kinase-2-related" evidence="1">
    <location>
        <begin position="12"/>
        <end position="233"/>
    </location>
</feature>
<dbReference type="Gene3D" id="3.40.50.300">
    <property type="entry name" value="P-loop containing nucleotide triphosphate hydrolases"/>
    <property type="match status" value="2"/>
</dbReference>
<feature type="domain" description="Polyphosphate kinase-2-related" evidence="1">
    <location>
        <begin position="281"/>
        <end position="503"/>
    </location>
</feature>
<dbReference type="InterPro" id="IPR027417">
    <property type="entry name" value="P-loop_NTPase"/>
</dbReference>
<name>A0ABW9G2M4_9GAMM</name>
<proteinExistence type="predicted"/>
<dbReference type="Proteomes" id="UP001629953">
    <property type="component" value="Unassembled WGS sequence"/>
</dbReference>
<reference evidence="2 3" key="1">
    <citation type="journal article" date="2013" name="Int. J. Syst. Evol. Microbiol.">
        <title>Celerinatantimonas yamalensis sp. nov., a cold-adapted diazotrophic bacterium from a cold permafrost brine.</title>
        <authorList>
            <person name="Shcherbakova V."/>
            <person name="Chuvilskaya N."/>
            <person name="Rivkina E."/>
            <person name="Demidov N."/>
            <person name="Uchaeva V."/>
            <person name="Suetin S."/>
            <person name="Suzina N."/>
            <person name="Gilichinsky D."/>
        </authorList>
    </citation>
    <scope>NUCLEOTIDE SEQUENCE [LARGE SCALE GENOMIC DNA]</scope>
    <source>
        <strain evidence="2 3">C7</strain>
    </source>
</reference>
<evidence type="ECO:0000259" key="1">
    <source>
        <dbReference type="Pfam" id="PF03976"/>
    </source>
</evidence>
<evidence type="ECO:0000313" key="3">
    <source>
        <dbReference type="Proteomes" id="UP001629953"/>
    </source>
</evidence>
<dbReference type="RefSeq" id="WP_408621981.1">
    <property type="nucleotide sequence ID" value="NZ_JBEQCT010000001.1"/>
</dbReference>
<dbReference type="PANTHER" id="PTHR34383:SF3">
    <property type="entry name" value="POLYPHOSPHATE:AMP PHOSPHOTRANSFERASE"/>
    <property type="match status" value="1"/>
</dbReference>
<dbReference type="InterPro" id="IPR022488">
    <property type="entry name" value="PPK2-related"/>
</dbReference>
<dbReference type="GO" id="GO:0016740">
    <property type="term" value="F:transferase activity"/>
    <property type="evidence" value="ECO:0007669"/>
    <property type="project" value="UniProtKB-KW"/>
</dbReference>
<sequence>MFEAAELGRSISKQDCKKLEPELREQLLLTQLALQQANVPVFILLEGVNSKDKGEVVNLLNQWFDTRGLEVNGFGSKTDGEARRPRFWRYWHNFPARGRIGLFYGSWYSGELIKRSTKQQKKAAFDTHMQRIQALETTLARDGALILKFWLHSSKATQKSRLKELKAAHKKGWKSSHADFQILTHYSRYIRSAERAVRLTDQAIAPWYVIDAEDDNYRNLTVIKQIITTVDTHLANIPLASQATEAISSPTNVSQAEQKPDTPTEPTILSLLNQSQAGEPEHYHKHLAKLQEKLTRLSWQAYHKNISFILVFEGWDAAGKGGAIRRIMQAVDARIARVISIAAPTDEEIAHHYLWRFWRHIPASGKHTIYDRSWYGRVLVERVEGFAKDNEWRRAYTEINNFEEQIIHHGSLLLKFWLHIDQQEQLQRFKARENIPYKQYKLTDDDWRNRNHWQDYETAVNDMVVHTSTDYAPWSLIAANNKHHARIAVLEELCDKLEKKLKQTD</sequence>
<dbReference type="InterPro" id="IPR022489">
    <property type="entry name" value="PolyP_AMP_Tfrase"/>
</dbReference>
<dbReference type="Pfam" id="PF03976">
    <property type="entry name" value="PPK2"/>
    <property type="match status" value="2"/>
</dbReference>
<comment type="caution">
    <text evidence="2">The sequence shown here is derived from an EMBL/GenBank/DDBJ whole genome shotgun (WGS) entry which is preliminary data.</text>
</comment>
<dbReference type="EMBL" id="JBEQCT010000001">
    <property type="protein sequence ID" value="MFM2483827.1"/>
    <property type="molecule type" value="Genomic_DNA"/>
</dbReference>
<gene>
    <name evidence="2" type="primary">pap</name>
    <name evidence="2" type="ORF">ABUE30_01895</name>
</gene>
<dbReference type="SUPFAM" id="SSF52540">
    <property type="entry name" value="P-loop containing nucleoside triphosphate hydrolases"/>
    <property type="match status" value="2"/>
</dbReference>
<dbReference type="EC" id="2.7.4.33" evidence="2"/>
<accession>A0ABW9G2M4</accession>
<protein>
    <submittedName>
        <fullName evidence="2">Polyphosphate:AMP phosphotransferase</fullName>
        <ecNumber evidence="2">2.7.4.33</ecNumber>
    </submittedName>
</protein>